<dbReference type="EMBL" id="AVOT02004161">
    <property type="protein sequence ID" value="MBW0475575.1"/>
    <property type="molecule type" value="Genomic_DNA"/>
</dbReference>
<evidence type="ECO:0000256" key="1">
    <source>
        <dbReference type="SAM" id="MobiDB-lite"/>
    </source>
</evidence>
<reference evidence="2" key="1">
    <citation type="submission" date="2021-03" db="EMBL/GenBank/DDBJ databases">
        <title>Draft genome sequence of rust myrtle Austropuccinia psidii MF-1, a brazilian biotype.</title>
        <authorList>
            <person name="Quecine M.C."/>
            <person name="Pachon D.M.R."/>
            <person name="Bonatelli M.L."/>
            <person name="Correr F.H."/>
            <person name="Franceschini L.M."/>
            <person name="Leite T.F."/>
            <person name="Margarido G.R.A."/>
            <person name="Almeida C.A."/>
            <person name="Ferrarezi J.A."/>
            <person name="Labate C.A."/>
        </authorList>
    </citation>
    <scope>NUCLEOTIDE SEQUENCE</scope>
    <source>
        <strain evidence="2">MF-1</strain>
    </source>
</reference>
<sequence>MNFIIRIFPLVKHSTRGHGGQAGRPPSHGQKFRPNKEPSDDSFVAPDGDPLLKEKWTPQPLSGGHKKSPTTPTVPPPGWGTYNSKSGPMTPRPLRSSYNNSEAYKKNIKAWAVDHGVYTTLRREGFNPPQSHIVSQPSLPRKQKKPQSVVCQFLNTSFKTHKDYLTNNNLENDLDHKNLKDSHNATPEVSKEKGNSLLSSMPTPIKSPQNPIPEPFPLKAEPCGTFPPQQDPIFNCDSKHNLSAPKGSPNKATKQENFQKPLDSDPEDNQGTHNSKTKDEDEIPPSHEYERGAASSKSIDSFPEFQTVSPRQVIPKSEVSVFLLALRNMFVGILQNLLLFSLQRCEELLRSFDSECGDIILQETIAYLLTDLEGDSSLYLDNSLLGIISAYRSFLQHYIQFISSSMLMHSL</sequence>
<gene>
    <name evidence="2" type="ORF">O181_015290</name>
</gene>
<keyword evidence="3" id="KW-1185">Reference proteome</keyword>
<accession>A0A9Q3C3N3</accession>
<dbReference type="AlphaFoldDB" id="A0A9Q3C3N3"/>
<feature type="compositionally biased region" description="Basic and acidic residues" evidence="1">
    <location>
        <begin position="276"/>
        <end position="291"/>
    </location>
</feature>
<feature type="compositionally biased region" description="Polar residues" evidence="1">
    <location>
        <begin position="196"/>
        <end position="209"/>
    </location>
</feature>
<dbReference type="Proteomes" id="UP000765509">
    <property type="component" value="Unassembled WGS sequence"/>
</dbReference>
<evidence type="ECO:0000313" key="2">
    <source>
        <dbReference type="EMBL" id="MBW0475575.1"/>
    </source>
</evidence>
<organism evidence="2 3">
    <name type="scientific">Austropuccinia psidii MF-1</name>
    <dbReference type="NCBI Taxonomy" id="1389203"/>
    <lineage>
        <taxon>Eukaryota</taxon>
        <taxon>Fungi</taxon>
        <taxon>Dikarya</taxon>
        <taxon>Basidiomycota</taxon>
        <taxon>Pucciniomycotina</taxon>
        <taxon>Pucciniomycetes</taxon>
        <taxon>Pucciniales</taxon>
        <taxon>Sphaerophragmiaceae</taxon>
        <taxon>Austropuccinia</taxon>
    </lineage>
</organism>
<feature type="region of interest" description="Disordered" evidence="1">
    <location>
        <begin position="173"/>
        <end position="297"/>
    </location>
</feature>
<feature type="compositionally biased region" description="Basic and acidic residues" evidence="1">
    <location>
        <begin position="173"/>
        <end position="194"/>
    </location>
</feature>
<feature type="region of interest" description="Disordered" evidence="1">
    <location>
        <begin position="14"/>
        <end position="92"/>
    </location>
</feature>
<proteinExistence type="predicted"/>
<protein>
    <submittedName>
        <fullName evidence="2">Uncharacterized protein</fullName>
    </submittedName>
</protein>
<evidence type="ECO:0000313" key="3">
    <source>
        <dbReference type="Proteomes" id="UP000765509"/>
    </source>
</evidence>
<name>A0A9Q3C3N3_9BASI</name>
<comment type="caution">
    <text evidence="2">The sequence shown here is derived from an EMBL/GenBank/DDBJ whole genome shotgun (WGS) entry which is preliminary data.</text>
</comment>